<evidence type="ECO:0008006" key="2">
    <source>
        <dbReference type="Google" id="ProtNLM"/>
    </source>
</evidence>
<accession>X1M359</accession>
<protein>
    <recommendedName>
        <fullName evidence="2">Macro domain-containing protein</fullName>
    </recommendedName>
</protein>
<gene>
    <name evidence="1" type="ORF">S06H3_15763</name>
</gene>
<dbReference type="GO" id="GO:0140291">
    <property type="term" value="P:peptidyl-glutamate ADP-deribosylation"/>
    <property type="evidence" value="ECO:0007669"/>
    <property type="project" value="TreeGrafter"/>
</dbReference>
<dbReference type="PANTHER" id="PTHR12521">
    <property type="entry name" value="PROTEIN C6ORF130"/>
    <property type="match status" value="1"/>
</dbReference>
<evidence type="ECO:0000313" key="1">
    <source>
        <dbReference type="EMBL" id="GAI12476.1"/>
    </source>
</evidence>
<dbReference type="PANTHER" id="PTHR12521:SF0">
    <property type="entry name" value="ADP-RIBOSE GLYCOHYDROLASE OARD1"/>
    <property type="match status" value="1"/>
</dbReference>
<name>X1M359_9ZZZZ</name>
<dbReference type="InterPro" id="IPR043472">
    <property type="entry name" value="Macro_dom-like"/>
</dbReference>
<proteinExistence type="predicted"/>
<dbReference type="InterPro" id="IPR050892">
    <property type="entry name" value="ADP-ribose_metab_enzymes"/>
</dbReference>
<dbReference type="Gene3D" id="3.40.220.10">
    <property type="entry name" value="Leucine Aminopeptidase, subunit E, domain 1"/>
    <property type="match status" value="1"/>
</dbReference>
<organism evidence="1">
    <name type="scientific">marine sediment metagenome</name>
    <dbReference type="NCBI Taxonomy" id="412755"/>
    <lineage>
        <taxon>unclassified sequences</taxon>
        <taxon>metagenomes</taxon>
        <taxon>ecological metagenomes</taxon>
    </lineage>
</organism>
<sequence length="175" mass="20017">MFFSRMQTLTISVNTVSVMGKGLASRAKYQFPGVYVAYQDLCRNKVLKMGNPYLYKRETSLDYQLADEPERLSNTNFGTWFLLFPTKRHWKEMADIKGIEEGLKWLVNNYKKEGIKSLSIPALGCGLGWLDWGIVGPLLCNYLQGLDIPVNLYLPVEKKIPEDQLSKDFLLGKNL</sequence>
<reference evidence="1" key="1">
    <citation type="journal article" date="2014" name="Front. Microbiol.">
        <title>High frequency of phylogenetically diverse reductive dehalogenase-homologous genes in deep subseafloor sedimentary metagenomes.</title>
        <authorList>
            <person name="Kawai M."/>
            <person name="Futagami T."/>
            <person name="Toyoda A."/>
            <person name="Takaki Y."/>
            <person name="Nishi S."/>
            <person name="Hori S."/>
            <person name="Arai W."/>
            <person name="Tsubouchi T."/>
            <person name="Morono Y."/>
            <person name="Uchiyama I."/>
            <person name="Ito T."/>
            <person name="Fujiyama A."/>
            <person name="Inagaki F."/>
            <person name="Takami H."/>
        </authorList>
    </citation>
    <scope>NUCLEOTIDE SEQUENCE</scope>
    <source>
        <strain evidence="1">Expedition CK06-06</strain>
    </source>
</reference>
<dbReference type="SUPFAM" id="SSF52949">
    <property type="entry name" value="Macro domain-like"/>
    <property type="match status" value="1"/>
</dbReference>
<comment type="caution">
    <text evidence="1">The sequence shown here is derived from an EMBL/GenBank/DDBJ whole genome shotgun (WGS) entry which is preliminary data.</text>
</comment>
<dbReference type="CDD" id="cd02901">
    <property type="entry name" value="Macro_Poa1p-like"/>
    <property type="match status" value="1"/>
</dbReference>
<dbReference type="AlphaFoldDB" id="X1M359"/>
<dbReference type="EMBL" id="BARV01007768">
    <property type="protein sequence ID" value="GAI12476.1"/>
    <property type="molecule type" value="Genomic_DNA"/>
</dbReference>